<reference evidence="2 3" key="2">
    <citation type="journal article" date="2017" name="Genome Biol.">
        <title>New reference genome sequences of hot pepper reveal the massive evolution of plant disease-resistance genes by retroduplication.</title>
        <authorList>
            <person name="Kim S."/>
            <person name="Park J."/>
            <person name="Yeom S.I."/>
            <person name="Kim Y.M."/>
            <person name="Seo E."/>
            <person name="Kim K.T."/>
            <person name="Kim M.S."/>
            <person name="Lee J.M."/>
            <person name="Cheong K."/>
            <person name="Shin H.S."/>
            <person name="Kim S.B."/>
            <person name="Han K."/>
            <person name="Lee J."/>
            <person name="Park M."/>
            <person name="Lee H.A."/>
            <person name="Lee H.Y."/>
            <person name="Lee Y."/>
            <person name="Oh S."/>
            <person name="Lee J.H."/>
            <person name="Choi E."/>
            <person name="Choi E."/>
            <person name="Lee S.E."/>
            <person name="Jeon J."/>
            <person name="Kim H."/>
            <person name="Choi G."/>
            <person name="Song H."/>
            <person name="Lee J."/>
            <person name="Lee S.C."/>
            <person name="Kwon J.K."/>
            <person name="Lee H.Y."/>
            <person name="Koo N."/>
            <person name="Hong Y."/>
            <person name="Kim R.W."/>
            <person name="Kang W.H."/>
            <person name="Huh J.H."/>
            <person name="Kang B.C."/>
            <person name="Yang T.J."/>
            <person name="Lee Y.H."/>
            <person name="Bennetzen J.L."/>
            <person name="Choi D."/>
        </authorList>
    </citation>
    <scope>NUCLEOTIDE SEQUENCE [LARGE SCALE GENOMIC DNA]</scope>
    <source>
        <strain evidence="3">cv. CM334</strain>
    </source>
</reference>
<dbReference type="AlphaFoldDB" id="A0A2G3AN78"/>
<dbReference type="PANTHER" id="PTHR11926">
    <property type="entry name" value="GLUCOSYL/GLUCURONOSYL TRANSFERASES"/>
    <property type="match status" value="1"/>
</dbReference>
<organism evidence="2 3">
    <name type="scientific">Capsicum annuum</name>
    <name type="common">Capsicum pepper</name>
    <dbReference type="NCBI Taxonomy" id="4072"/>
    <lineage>
        <taxon>Eukaryota</taxon>
        <taxon>Viridiplantae</taxon>
        <taxon>Streptophyta</taxon>
        <taxon>Embryophyta</taxon>
        <taxon>Tracheophyta</taxon>
        <taxon>Spermatophyta</taxon>
        <taxon>Magnoliopsida</taxon>
        <taxon>eudicotyledons</taxon>
        <taxon>Gunneridae</taxon>
        <taxon>Pentapetalae</taxon>
        <taxon>asterids</taxon>
        <taxon>lamiids</taxon>
        <taxon>Solanales</taxon>
        <taxon>Solanaceae</taxon>
        <taxon>Solanoideae</taxon>
        <taxon>Capsiceae</taxon>
        <taxon>Capsicum</taxon>
    </lineage>
</organism>
<dbReference type="Gramene" id="PHT95684">
    <property type="protein sequence ID" value="PHT95684"/>
    <property type="gene ID" value="T459_03566"/>
</dbReference>
<dbReference type="OMA" id="PRCEVEQ"/>
<name>A0A2G3AN78_CAPAN</name>
<evidence type="ECO:0000313" key="3">
    <source>
        <dbReference type="Proteomes" id="UP000222542"/>
    </source>
</evidence>
<keyword evidence="3" id="KW-1185">Reference proteome</keyword>
<gene>
    <name evidence="2" type="ORF">T459_03566</name>
</gene>
<dbReference type="Gene3D" id="3.40.50.2000">
    <property type="entry name" value="Glycogen Phosphorylase B"/>
    <property type="match status" value="2"/>
</dbReference>
<dbReference type="SUPFAM" id="SSF53756">
    <property type="entry name" value="UDP-Glycosyltransferase/glycogen phosphorylase"/>
    <property type="match status" value="2"/>
</dbReference>
<evidence type="ECO:0000256" key="1">
    <source>
        <dbReference type="ARBA" id="ARBA00009995"/>
    </source>
</evidence>
<sequence length="275" mass="30446">MGSQGTMDSFVHVFLISFPGQGHVNPLLRLGKCLTSKGVLITYCVPECVGKDMRAANKNIISDEPTPYGDGREVLPTMIKENKVEGRHVSCLINNPFIPWVCDVADSLGIPCAVLWVQSCASFSSYYHYHFNLAPFPNETYPDIDVHLPNMPILKWNSSIEVIANGVHIIAFPQLGDQVTDVKYLVDEFRTGVRLSRGVTENRIIPRCEVEQSLHEVMSGPKAAEMKENVLKWKKKASEAVTEDGTPYNSDHPMGYMGSALDSAVKPAGLPQRLE</sequence>
<comment type="similarity">
    <text evidence="1">Belongs to the UDP-glycosyltransferase family.</text>
</comment>
<dbReference type="Proteomes" id="UP000222542">
    <property type="component" value="Unassembled WGS sequence"/>
</dbReference>
<reference evidence="2 3" key="1">
    <citation type="journal article" date="2014" name="Nat. Genet.">
        <title>Genome sequence of the hot pepper provides insights into the evolution of pungency in Capsicum species.</title>
        <authorList>
            <person name="Kim S."/>
            <person name="Park M."/>
            <person name="Yeom S.I."/>
            <person name="Kim Y.M."/>
            <person name="Lee J.M."/>
            <person name="Lee H.A."/>
            <person name="Seo E."/>
            <person name="Choi J."/>
            <person name="Cheong K."/>
            <person name="Kim K.T."/>
            <person name="Jung K."/>
            <person name="Lee G.W."/>
            <person name="Oh S.K."/>
            <person name="Bae C."/>
            <person name="Kim S.B."/>
            <person name="Lee H.Y."/>
            <person name="Kim S.Y."/>
            <person name="Kim M.S."/>
            <person name="Kang B.C."/>
            <person name="Jo Y.D."/>
            <person name="Yang H.B."/>
            <person name="Jeong H.J."/>
            <person name="Kang W.H."/>
            <person name="Kwon J.K."/>
            <person name="Shin C."/>
            <person name="Lim J.Y."/>
            <person name="Park J.H."/>
            <person name="Huh J.H."/>
            <person name="Kim J.S."/>
            <person name="Kim B.D."/>
            <person name="Cohen O."/>
            <person name="Paran I."/>
            <person name="Suh M.C."/>
            <person name="Lee S.B."/>
            <person name="Kim Y.K."/>
            <person name="Shin Y."/>
            <person name="Noh S.J."/>
            <person name="Park J."/>
            <person name="Seo Y.S."/>
            <person name="Kwon S.Y."/>
            <person name="Kim H.A."/>
            <person name="Park J.M."/>
            <person name="Kim H.J."/>
            <person name="Choi S.B."/>
            <person name="Bosland P.W."/>
            <person name="Reeves G."/>
            <person name="Jo S.H."/>
            <person name="Lee B.W."/>
            <person name="Cho H.T."/>
            <person name="Choi H.S."/>
            <person name="Lee M.S."/>
            <person name="Yu Y."/>
            <person name="Do Choi Y."/>
            <person name="Park B.S."/>
            <person name="van Deynze A."/>
            <person name="Ashrafi H."/>
            <person name="Hill T."/>
            <person name="Kim W.T."/>
            <person name="Pai H.S."/>
            <person name="Ahn H.K."/>
            <person name="Yeam I."/>
            <person name="Giovannoni J.J."/>
            <person name="Rose J.K."/>
            <person name="Sorensen I."/>
            <person name="Lee S.J."/>
            <person name="Kim R.W."/>
            <person name="Choi I.Y."/>
            <person name="Choi B.S."/>
            <person name="Lim J.S."/>
            <person name="Lee Y.H."/>
            <person name="Choi D."/>
        </authorList>
    </citation>
    <scope>NUCLEOTIDE SEQUENCE [LARGE SCALE GENOMIC DNA]</scope>
    <source>
        <strain evidence="3">cv. CM334</strain>
    </source>
</reference>
<proteinExistence type="inferred from homology"/>
<dbReference type="STRING" id="4072.A0A2G3AN78"/>
<comment type="caution">
    <text evidence="2">The sequence shown here is derived from an EMBL/GenBank/DDBJ whole genome shotgun (WGS) entry which is preliminary data.</text>
</comment>
<protein>
    <submittedName>
        <fullName evidence="2">Cinnamate beta-D-glucosyltransferase</fullName>
    </submittedName>
</protein>
<dbReference type="EMBL" id="AYRZ02000001">
    <property type="protein sequence ID" value="PHT95684.1"/>
    <property type="molecule type" value="Genomic_DNA"/>
</dbReference>
<accession>A0A2G3AN78</accession>
<evidence type="ECO:0000313" key="2">
    <source>
        <dbReference type="EMBL" id="PHT95684.1"/>
    </source>
</evidence>
<dbReference type="PANTHER" id="PTHR11926:SF1339">
    <property type="entry name" value="GLYCOSYLTRANSFERASE"/>
    <property type="match status" value="1"/>
</dbReference>